<name>A0ABW5YAC9_9SPHI</name>
<evidence type="ECO:0000313" key="2">
    <source>
        <dbReference type="Proteomes" id="UP001597557"/>
    </source>
</evidence>
<sequence>MNIACLLQIPYSQNFAGLQLSGKNMADQHTIQYIQRVYLKAHNQVYTI</sequence>
<proteinExistence type="predicted"/>
<dbReference type="RefSeq" id="WP_377182746.1">
    <property type="nucleotide sequence ID" value="NZ_JBHUPD010000001.1"/>
</dbReference>
<dbReference type="EMBL" id="JBHUPD010000001">
    <property type="protein sequence ID" value="MFD2871756.1"/>
    <property type="molecule type" value="Genomic_DNA"/>
</dbReference>
<evidence type="ECO:0000313" key="1">
    <source>
        <dbReference type="EMBL" id="MFD2871756.1"/>
    </source>
</evidence>
<organism evidence="1 2">
    <name type="scientific">Mucilaginibacter ximonensis</name>
    <dbReference type="NCBI Taxonomy" id="538021"/>
    <lineage>
        <taxon>Bacteria</taxon>
        <taxon>Pseudomonadati</taxon>
        <taxon>Bacteroidota</taxon>
        <taxon>Sphingobacteriia</taxon>
        <taxon>Sphingobacteriales</taxon>
        <taxon>Sphingobacteriaceae</taxon>
        <taxon>Mucilaginibacter</taxon>
    </lineage>
</organism>
<keyword evidence="2" id="KW-1185">Reference proteome</keyword>
<reference evidence="2" key="1">
    <citation type="journal article" date="2019" name="Int. J. Syst. Evol. Microbiol.">
        <title>The Global Catalogue of Microorganisms (GCM) 10K type strain sequencing project: providing services to taxonomists for standard genome sequencing and annotation.</title>
        <authorList>
            <consortium name="The Broad Institute Genomics Platform"/>
            <consortium name="The Broad Institute Genome Sequencing Center for Infectious Disease"/>
            <person name="Wu L."/>
            <person name="Ma J."/>
        </authorList>
    </citation>
    <scope>NUCLEOTIDE SEQUENCE [LARGE SCALE GENOMIC DNA]</scope>
    <source>
        <strain evidence="2">KCTC 22437</strain>
    </source>
</reference>
<gene>
    <name evidence="1" type="ORF">ACFS5N_04710</name>
</gene>
<dbReference type="Proteomes" id="UP001597557">
    <property type="component" value="Unassembled WGS sequence"/>
</dbReference>
<accession>A0ABW5YAC9</accession>
<comment type="caution">
    <text evidence="1">The sequence shown here is derived from an EMBL/GenBank/DDBJ whole genome shotgun (WGS) entry which is preliminary data.</text>
</comment>
<protein>
    <submittedName>
        <fullName evidence="1">Uncharacterized protein</fullName>
    </submittedName>
</protein>